<evidence type="ECO:0000313" key="1">
    <source>
        <dbReference type="EMBL" id="KRY87755.1"/>
    </source>
</evidence>
<dbReference type="AlphaFoldDB" id="A0A0V1FP08"/>
<proteinExistence type="predicted"/>
<dbReference type="EMBL" id="JYDT01000050">
    <property type="protein sequence ID" value="KRY87755.1"/>
    <property type="molecule type" value="Genomic_DNA"/>
</dbReference>
<sequence length="144" mass="16787">MYLKEFFYFRDTSSCLLGVITCSKSESSRFHITIHLHSFLHISCQQKFSISKETAQLFFCYLHLRKNEFKIVKVYSIDFSPLATLKQIKKIKTERKYDVSLSLSLLLAEEHHFESCNNKLTPQLLIDVTTMILSFGKLPIVEKA</sequence>
<accession>A0A0V1FP08</accession>
<evidence type="ECO:0000313" key="2">
    <source>
        <dbReference type="Proteomes" id="UP000054995"/>
    </source>
</evidence>
<organism evidence="1 2">
    <name type="scientific">Trichinella pseudospiralis</name>
    <name type="common">Parasitic roundworm</name>
    <dbReference type="NCBI Taxonomy" id="6337"/>
    <lineage>
        <taxon>Eukaryota</taxon>
        <taxon>Metazoa</taxon>
        <taxon>Ecdysozoa</taxon>
        <taxon>Nematoda</taxon>
        <taxon>Enoplea</taxon>
        <taxon>Dorylaimia</taxon>
        <taxon>Trichinellida</taxon>
        <taxon>Trichinellidae</taxon>
        <taxon>Trichinella</taxon>
    </lineage>
</organism>
<keyword evidence="2" id="KW-1185">Reference proteome</keyword>
<dbReference type="Proteomes" id="UP000054995">
    <property type="component" value="Unassembled WGS sequence"/>
</dbReference>
<gene>
    <name evidence="1" type="ORF">T4D_4998</name>
</gene>
<protein>
    <submittedName>
        <fullName evidence="1">Uncharacterized protein</fullName>
    </submittedName>
</protein>
<name>A0A0V1FP08_TRIPS</name>
<reference evidence="1 2" key="1">
    <citation type="submission" date="2015-01" db="EMBL/GenBank/DDBJ databases">
        <title>Evolution of Trichinella species and genotypes.</title>
        <authorList>
            <person name="Korhonen P.K."/>
            <person name="Edoardo P."/>
            <person name="Giuseppe L.R."/>
            <person name="Gasser R.B."/>
        </authorList>
    </citation>
    <scope>NUCLEOTIDE SEQUENCE [LARGE SCALE GENOMIC DNA]</scope>
    <source>
        <strain evidence="1">ISS470</strain>
    </source>
</reference>
<comment type="caution">
    <text evidence="1">The sequence shown here is derived from an EMBL/GenBank/DDBJ whole genome shotgun (WGS) entry which is preliminary data.</text>
</comment>